<evidence type="ECO:0008006" key="4">
    <source>
        <dbReference type="Google" id="ProtNLM"/>
    </source>
</evidence>
<dbReference type="SUPFAM" id="SSF55486">
    <property type="entry name" value="Metalloproteases ('zincins'), catalytic domain"/>
    <property type="match status" value="1"/>
</dbReference>
<gene>
    <name evidence="2" type="ORF">GCM10009768_07180</name>
</gene>
<reference evidence="3" key="1">
    <citation type="journal article" date="2019" name="Int. J. Syst. Evol. Microbiol.">
        <title>The Global Catalogue of Microorganisms (GCM) 10K type strain sequencing project: providing services to taxonomists for standard genome sequencing and annotation.</title>
        <authorList>
            <consortium name="The Broad Institute Genomics Platform"/>
            <consortium name="The Broad Institute Genome Sequencing Center for Infectious Disease"/>
            <person name="Wu L."/>
            <person name="Ma J."/>
        </authorList>
    </citation>
    <scope>NUCLEOTIDE SEQUENCE [LARGE SCALE GENOMIC DNA]</scope>
    <source>
        <strain evidence="3">JCM 14736</strain>
    </source>
</reference>
<keyword evidence="3" id="KW-1185">Reference proteome</keyword>
<name>A0ABP4XJ33_9MICO</name>
<sequence length="155" mass="17574">MFGRSRSGRERPSQPVPVRGSAAGRHRHGRRPIRSSLTGPSLPDPDARVVRFEIDARAALEVLQAAFPEELRGVRFAYATAPSGQGESEHPQFYAIDRRARSIVLFRMPIQRARGLHIEDEEHRALFVGRCVYLAVCEYLGQDPWDLLPGRFDHF</sequence>
<feature type="region of interest" description="Disordered" evidence="1">
    <location>
        <begin position="1"/>
        <end position="42"/>
    </location>
</feature>
<evidence type="ECO:0000313" key="3">
    <source>
        <dbReference type="Proteomes" id="UP001500851"/>
    </source>
</evidence>
<protein>
    <recommendedName>
        <fullName evidence="4">Metallopeptidase family protein</fullName>
    </recommendedName>
</protein>
<organism evidence="2 3">
    <name type="scientific">Leucobacter iarius</name>
    <dbReference type="NCBI Taxonomy" id="333963"/>
    <lineage>
        <taxon>Bacteria</taxon>
        <taxon>Bacillati</taxon>
        <taxon>Actinomycetota</taxon>
        <taxon>Actinomycetes</taxon>
        <taxon>Micrococcales</taxon>
        <taxon>Microbacteriaceae</taxon>
        <taxon>Leucobacter</taxon>
    </lineage>
</organism>
<evidence type="ECO:0000313" key="2">
    <source>
        <dbReference type="EMBL" id="GAA1780808.1"/>
    </source>
</evidence>
<dbReference type="EMBL" id="BAAAOB010000001">
    <property type="protein sequence ID" value="GAA1780808.1"/>
    <property type="molecule type" value="Genomic_DNA"/>
</dbReference>
<accession>A0ABP4XJ33</accession>
<evidence type="ECO:0000256" key="1">
    <source>
        <dbReference type="SAM" id="MobiDB-lite"/>
    </source>
</evidence>
<dbReference type="Proteomes" id="UP001500851">
    <property type="component" value="Unassembled WGS sequence"/>
</dbReference>
<dbReference type="RefSeq" id="WP_046454072.1">
    <property type="nucleotide sequence ID" value="NZ_BAAAOB010000001.1"/>
</dbReference>
<feature type="compositionally biased region" description="Basic residues" evidence="1">
    <location>
        <begin position="24"/>
        <end position="33"/>
    </location>
</feature>
<proteinExistence type="predicted"/>
<comment type="caution">
    <text evidence="2">The sequence shown here is derived from an EMBL/GenBank/DDBJ whole genome shotgun (WGS) entry which is preliminary data.</text>
</comment>